<protein>
    <recommendedName>
        <fullName evidence="1">Ubiquinone biosynthesis accessory factor UbiJ</fullName>
    </recommendedName>
</protein>
<reference evidence="4 5" key="1">
    <citation type="journal article" date="2013" name="Genome Announc.">
        <title>Draft Genome Sequence of Methylophaga lonarensis MPLT, a Haloalkaliphilic (Non-Methane-Utilizing) Methylotroph.</title>
        <authorList>
            <person name="Shetty S.A."/>
            <person name="Marathe N.P."/>
            <person name="Munot H."/>
            <person name="Antony C.P."/>
            <person name="Dhotre D.P."/>
            <person name="Murrell J.C."/>
            <person name="Shouche Y.S."/>
        </authorList>
    </citation>
    <scope>NUCLEOTIDE SEQUENCE [LARGE SCALE GENOMIC DNA]</scope>
    <source>
        <strain evidence="4 5">MPL</strain>
    </source>
</reference>
<dbReference type="eggNOG" id="COG3165">
    <property type="taxonomic scope" value="Bacteria"/>
</dbReference>
<dbReference type="Pfam" id="PF02036">
    <property type="entry name" value="SCP2"/>
    <property type="match status" value="1"/>
</dbReference>
<dbReference type="PANTHER" id="PTHR38693">
    <property type="entry name" value="UBIQUINONE BIOSYNTHESIS PROTEIN UBIJ"/>
    <property type="match status" value="1"/>
</dbReference>
<dbReference type="AlphaFoldDB" id="M7P1A0"/>
<keyword evidence="2" id="KW-0175">Coiled coil</keyword>
<dbReference type="RefSeq" id="WP_009726211.1">
    <property type="nucleotide sequence ID" value="NZ_APHR01000029.1"/>
</dbReference>
<keyword evidence="1" id="KW-0963">Cytoplasm</keyword>
<dbReference type="InterPro" id="IPR036527">
    <property type="entry name" value="SCP2_sterol-bd_dom_sf"/>
</dbReference>
<gene>
    <name evidence="1" type="primary">ubiJ</name>
    <name evidence="4" type="ORF">MPL1_06039</name>
</gene>
<evidence type="ECO:0000256" key="2">
    <source>
        <dbReference type="SAM" id="Coils"/>
    </source>
</evidence>
<dbReference type="PATRIC" id="fig|1286106.3.peg.1217"/>
<dbReference type="InterPro" id="IPR038989">
    <property type="entry name" value="UbiJ"/>
</dbReference>
<feature type="domain" description="SCP2" evidence="3">
    <location>
        <begin position="13"/>
        <end position="105"/>
    </location>
</feature>
<name>M7P1A0_9GAMM</name>
<sequence>MKPVWLLATESTLNRALLIDPESHQALSDFEGRIVRIEVSNLNLSLSARFASQQLQLEVAESEQADLTLTADSWALLELTRNPDTLFSPAVRLHGDVQFAKQLQDWMAGFDFDWEKQLASVIGDSLAFPVAEGIRQSFRWARQNHQHLQQDIAEYLKEEVRLLPDPSEINNFMQAVDRLRADLDRLDAKIARLEKQ</sequence>
<dbReference type="PANTHER" id="PTHR38693:SF1">
    <property type="entry name" value="UBIQUINONE BIOSYNTHESIS ACCESSORY FACTOR UBIJ"/>
    <property type="match status" value="1"/>
</dbReference>
<dbReference type="STRING" id="1286106.MPL1_06039"/>
<dbReference type="GO" id="GO:0006744">
    <property type="term" value="P:ubiquinone biosynthetic process"/>
    <property type="evidence" value="ECO:0007669"/>
    <property type="project" value="UniProtKB-UniRule"/>
</dbReference>
<keyword evidence="1" id="KW-0831">Ubiquinone biosynthesis</keyword>
<evidence type="ECO:0000313" key="5">
    <source>
        <dbReference type="Proteomes" id="UP000012019"/>
    </source>
</evidence>
<proteinExistence type="inferred from homology"/>
<dbReference type="Proteomes" id="UP000012019">
    <property type="component" value="Unassembled WGS sequence"/>
</dbReference>
<feature type="coiled-coil region" evidence="2">
    <location>
        <begin position="169"/>
        <end position="196"/>
    </location>
</feature>
<comment type="function">
    <text evidence="1">Required for ubiquinone (coenzyme Q) biosynthesis. Binds hydrophobic ubiquinone biosynthetic intermediates via its SCP2 domain and is essential for the stability of the Ubi complex. May constitute a docking platform where Ubi enzymes assemble and access their SCP2-bound polyprenyl substrates.</text>
</comment>
<comment type="pathway">
    <text evidence="1">Cofactor biosynthesis; ubiquinone biosynthesis.</text>
</comment>
<dbReference type="UniPathway" id="UPA00232"/>
<dbReference type="HAMAP" id="MF_02215">
    <property type="entry name" value="UbiJ"/>
    <property type="match status" value="1"/>
</dbReference>
<dbReference type="GO" id="GO:0005737">
    <property type="term" value="C:cytoplasm"/>
    <property type="evidence" value="ECO:0007669"/>
    <property type="project" value="UniProtKB-SubCell"/>
</dbReference>
<comment type="caution">
    <text evidence="4">The sequence shown here is derived from an EMBL/GenBank/DDBJ whole genome shotgun (WGS) entry which is preliminary data.</text>
</comment>
<comment type="subcellular location">
    <subcellularLocation>
        <location evidence="1">Cytoplasm</location>
    </subcellularLocation>
</comment>
<evidence type="ECO:0000313" key="4">
    <source>
        <dbReference type="EMBL" id="EMR13232.1"/>
    </source>
</evidence>
<accession>M7P1A0</accession>
<dbReference type="SUPFAM" id="SSF55718">
    <property type="entry name" value="SCP-like"/>
    <property type="match status" value="1"/>
</dbReference>
<comment type="similarity">
    <text evidence="1">Belongs to the UbiJ family.</text>
</comment>
<evidence type="ECO:0000256" key="1">
    <source>
        <dbReference type="HAMAP-Rule" id="MF_02215"/>
    </source>
</evidence>
<keyword evidence="5" id="KW-1185">Reference proteome</keyword>
<evidence type="ECO:0000259" key="3">
    <source>
        <dbReference type="Pfam" id="PF02036"/>
    </source>
</evidence>
<organism evidence="4 5">
    <name type="scientific">Methylophaga lonarensis MPL</name>
    <dbReference type="NCBI Taxonomy" id="1286106"/>
    <lineage>
        <taxon>Bacteria</taxon>
        <taxon>Pseudomonadati</taxon>
        <taxon>Pseudomonadota</taxon>
        <taxon>Gammaproteobacteria</taxon>
        <taxon>Thiotrichales</taxon>
        <taxon>Piscirickettsiaceae</taxon>
        <taxon>Methylophaga</taxon>
    </lineage>
</organism>
<dbReference type="OrthoDB" id="9796077at2"/>
<dbReference type="InterPro" id="IPR003033">
    <property type="entry name" value="SCP2_sterol-bd_dom"/>
</dbReference>
<dbReference type="EMBL" id="APHR01000029">
    <property type="protein sequence ID" value="EMR13232.1"/>
    <property type="molecule type" value="Genomic_DNA"/>
</dbReference>